<reference evidence="8 9" key="1">
    <citation type="journal article" date="2021" name="Elife">
        <title>Chloroplast acquisition without the gene transfer in kleptoplastic sea slugs, Plakobranchus ocellatus.</title>
        <authorList>
            <person name="Maeda T."/>
            <person name="Takahashi S."/>
            <person name="Yoshida T."/>
            <person name="Shimamura S."/>
            <person name="Takaki Y."/>
            <person name="Nagai Y."/>
            <person name="Toyoda A."/>
            <person name="Suzuki Y."/>
            <person name="Arimoto A."/>
            <person name="Ishii H."/>
            <person name="Satoh N."/>
            <person name="Nishiyama T."/>
            <person name="Hasebe M."/>
            <person name="Maruyama T."/>
            <person name="Minagawa J."/>
            <person name="Obokata J."/>
            <person name="Shigenobu S."/>
        </authorList>
    </citation>
    <scope>NUCLEOTIDE SEQUENCE [LARGE SCALE GENOMIC DNA]</scope>
</reference>
<comment type="caution">
    <text evidence="8">The sequence shown here is derived from an EMBL/GenBank/DDBJ whole genome shotgun (WGS) entry which is preliminary data.</text>
</comment>
<name>A0AAV4EHX4_9GAST</name>
<dbReference type="InterPro" id="IPR052954">
    <property type="entry name" value="GPCR-Ligand_Int"/>
</dbReference>
<keyword evidence="8" id="KW-0675">Receptor</keyword>
<evidence type="ECO:0000313" key="9">
    <source>
        <dbReference type="Proteomes" id="UP000762676"/>
    </source>
</evidence>
<evidence type="ECO:0000256" key="4">
    <source>
        <dbReference type="ARBA" id="ARBA00023136"/>
    </source>
</evidence>
<dbReference type="InterPro" id="IPR017452">
    <property type="entry name" value="GPCR_Rhodpsn_7TM"/>
</dbReference>
<evidence type="ECO:0000256" key="3">
    <source>
        <dbReference type="ARBA" id="ARBA00022989"/>
    </source>
</evidence>
<dbReference type="InterPro" id="IPR000276">
    <property type="entry name" value="GPCR_Rhodpsn"/>
</dbReference>
<dbReference type="Gene3D" id="1.20.1070.10">
    <property type="entry name" value="Rhodopsin 7-helix transmembrane proteins"/>
    <property type="match status" value="1"/>
</dbReference>
<evidence type="ECO:0000256" key="6">
    <source>
        <dbReference type="SAM" id="Phobius"/>
    </source>
</evidence>
<organism evidence="8 9">
    <name type="scientific">Elysia marginata</name>
    <dbReference type="NCBI Taxonomy" id="1093978"/>
    <lineage>
        <taxon>Eukaryota</taxon>
        <taxon>Metazoa</taxon>
        <taxon>Spiralia</taxon>
        <taxon>Lophotrochozoa</taxon>
        <taxon>Mollusca</taxon>
        <taxon>Gastropoda</taxon>
        <taxon>Heterobranchia</taxon>
        <taxon>Euthyneura</taxon>
        <taxon>Panpulmonata</taxon>
        <taxon>Sacoglossa</taxon>
        <taxon>Placobranchoidea</taxon>
        <taxon>Plakobranchidae</taxon>
        <taxon>Elysia</taxon>
    </lineage>
</organism>
<dbReference type="AlphaFoldDB" id="A0AAV4EHX4"/>
<keyword evidence="4 6" id="KW-0472">Membrane</keyword>
<feature type="transmembrane region" description="Helical" evidence="6">
    <location>
        <begin position="276"/>
        <end position="298"/>
    </location>
</feature>
<dbReference type="EMBL" id="BMAT01000137">
    <property type="protein sequence ID" value="GFR60331.1"/>
    <property type="molecule type" value="Genomic_DNA"/>
</dbReference>
<comment type="subcellular location">
    <subcellularLocation>
        <location evidence="1">Membrane</location>
    </subcellularLocation>
</comment>
<dbReference type="PANTHER" id="PTHR46641">
    <property type="entry name" value="FMRFAMIDE RECEPTOR-RELATED"/>
    <property type="match status" value="1"/>
</dbReference>
<dbReference type="Proteomes" id="UP000762676">
    <property type="component" value="Unassembled WGS sequence"/>
</dbReference>
<feature type="transmembrane region" description="Helical" evidence="6">
    <location>
        <begin position="353"/>
        <end position="377"/>
    </location>
</feature>
<feature type="transmembrane region" description="Helical" evidence="6">
    <location>
        <begin position="78"/>
        <end position="96"/>
    </location>
</feature>
<keyword evidence="9" id="KW-1185">Reference proteome</keyword>
<sequence>MATTKEINLMVNFSYGGTDLSDENATNLTLFVLWGVLLPLVAAAGLAGNVLTMVVLWRKEMNSTTVLYMRGLVITDTGILLGCVISLSPITLANYLRAPLLDYFKDAIYPTIYAPVYYVVMLLQQINVWITVSVSAERYIAICHPFRAARLISKKKTLAAMLAITLLSSLYNLPHLFSTKTVSCAAAVSADTGVHSHGINVSSVNSTPVTALSDSFEYSLDTGEVLVTVVSPPSPTDIKSSPSGEEQQLRTPSWECLVVVNSAFGETVFFKFYRTIMYLLVIYVLPFMALLVLNTFLIRELMTMQKRNSDIGSKEENEANLSLVLILVVIVFILCQTPGLISQFDIISPSVFFTWLGVANLLFATNSAVNFLIYTAFGFKFRRVLLRMTRSLISRSCAKRRRRTYLASNCHAGLPQYHVSKSRGKTAVEMSPLPTKHDDVDHHNNGST</sequence>
<feature type="transmembrane region" description="Helical" evidence="6">
    <location>
        <begin position="319"/>
        <end position="341"/>
    </location>
</feature>
<protein>
    <submittedName>
        <fullName evidence="8">FMRFamide receptor</fullName>
    </submittedName>
</protein>
<keyword evidence="3 6" id="KW-1133">Transmembrane helix</keyword>
<dbReference type="CDD" id="cd14978">
    <property type="entry name" value="7tmA_FMRFamide_R-like"/>
    <property type="match status" value="1"/>
</dbReference>
<feature type="region of interest" description="Disordered" evidence="5">
    <location>
        <begin position="422"/>
        <end position="448"/>
    </location>
</feature>
<feature type="domain" description="G-protein coupled receptors family 1 profile" evidence="7">
    <location>
        <begin position="48"/>
        <end position="374"/>
    </location>
</feature>
<proteinExistence type="predicted"/>
<evidence type="ECO:0000256" key="5">
    <source>
        <dbReference type="SAM" id="MobiDB-lite"/>
    </source>
</evidence>
<dbReference type="Pfam" id="PF00001">
    <property type="entry name" value="7tm_1"/>
    <property type="match status" value="2"/>
</dbReference>
<evidence type="ECO:0000256" key="2">
    <source>
        <dbReference type="ARBA" id="ARBA00022692"/>
    </source>
</evidence>
<evidence type="ECO:0000313" key="8">
    <source>
        <dbReference type="EMBL" id="GFR60331.1"/>
    </source>
</evidence>
<dbReference type="SUPFAM" id="SSF81321">
    <property type="entry name" value="Family A G protein-coupled receptor-like"/>
    <property type="match status" value="1"/>
</dbReference>
<feature type="transmembrane region" description="Helical" evidence="6">
    <location>
        <begin position="31"/>
        <end position="57"/>
    </location>
</feature>
<keyword evidence="2 6" id="KW-0812">Transmembrane</keyword>
<accession>A0AAV4EHX4</accession>
<feature type="compositionally biased region" description="Basic and acidic residues" evidence="5">
    <location>
        <begin position="435"/>
        <end position="448"/>
    </location>
</feature>
<feature type="transmembrane region" description="Helical" evidence="6">
    <location>
        <begin position="157"/>
        <end position="173"/>
    </location>
</feature>
<dbReference type="PRINTS" id="PR00237">
    <property type="entry name" value="GPCRRHODOPSN"/>
</dbReference>
<dbReference type="GO" id="GO:0004930">
    <property type="term" value="F:G protein-coupled receptor activity"/>
    <property type="evidence" value="ECO:0007669"/>
    <property type="project" value="InterPro"/>
</dbReference>
<evidence type="ECO:0000256" key="1">
    <source>
        <dbReference type="ARBA" id="ARBA00004370"/>
    </source>
</evidence>
<gene>
    <name evidence="8" type="ORF">ElyMa_000076400</name>
</gene>
<dbReference type="PANTHER" id="PTHR46641:SF2">
    <property type="entry name" value="FMRFAMIDE RECEPTOR"/>
    <property type="match status" value="1"/>
</dbReference>
<dbReference type="GO" id="GO:0016020">
    <property type="term" value="C:membrane"/>
    <property type="evidence" value="ECO:0007669"/>
    <property type="project" value="UniProtKB-SubCell"/>
</dbReference>
<feature type="transmembrane region" description="Helical" evidence="6">
    <location>
        <begin position="116"/>
        <end position="136"/>
    </location>
</feature>
<dbReference type="PROSITE" id="PS50262">
    <property type="entry name" value="G_PROTEIN_RECEP_F1_2"/>
    <property type="match status" value="1"/>
</dbReference>
<evidence type="ECO:0000259" key="7">
    <source>
        <dbReference type="PROSITE" id="PS50262"/>
    </source>
</evidence>